<dbReference type="GO" id="GO:0005829">
    <property type="term" value="C:cytosol"/>
    <property type="evidence" value="ECO:0007669"/>
    <property type="project" value="TreeGrafter"/>
</dbReference>
<keyword evidence="1" id="KW-0805">Transcription regulation</keyword>
<keyword evidence="3" id="KW-0804">Transcription</keyword>
<evidence type="ECO:0000256" key="3">
    <source>
        <dbReference type="ARBA" id="ARBA00023163"/>
    </source>
</evidence>
<evidence type="ECO:0000256" key="1">
    <source>
        <dbReference type="ARBA" id="ARBA00023015"/>
    </source>
</evidence>
<dbReference type="EMBL" id="ADOU02000008">
    <property type="protein sequence ID" value="KGJ63447.1"/>
    <property type="molecule type" value="Genomic_DNA"/>
</dbReference>
<dbReference type="InterPro" id="IPR018060">
    <property type="entry name" value="HTH_AraC"/>
</dbReference>
<dbReference type="Pfam" id="PF12625">
    <property type="entry name" value="Arabinose_bd"/>
    <property type="match status" value="1"/>
</dbReference>
<comment type="caution">
    <text evidence="5">The sequence shown here is derived from an EMBL/GenBank/DDBJ whole genome shotgun (WGS) entry which is preliminary data.</text>
</comment>
<dbReference type="PANTHER" id="PTHR47894:SF4">
    <property type="entry name" value="HTH-TYPE TRANSCRIPTIONAL REGULATOR GADX"/>
    <property type="match status" value="1"/>
</dbReference>
<reference evidence="5 6" key="1">
    <citation type="journal article" date="2014" name="BMC Genomics">
        <title>Comparative genomics of Bradyrhizobium japonicum CPAC 15 and Bradyrhizobium diazoefficiens CPAC 7: elite model strains for understanding symbiotic performance with soybean.</title>
        <authorList>
            <person name="Siqueira A.F."/>
            <person name="Ormeno-Orrillo E."/>
            <person name="Souza R.C."/>
            <person name="Rodrigues E.P."/>
            <person name="Almeida L.G."/>
            <person name="Barcellos F.G."/>
            <person name="Batista J.S."/>
            <person name="Nakatami A.S."/>
            <person name="Martinez-Romero E."/>
            <person name="Vasconcelos A.T."/>
            <person name="Hungria M."/>
        </authorList>
    </citation>
    <scope>NUCLEOTIDE SEQUENCE [LARGE SCALE GENOMIC DNA]</scope>
    <source>
        <strain evidence="5 6">SEMIA 5080</strain>
    </source>
</reference>
<dbReference type="SUPFAM" id="SSF46689">
    <property type="entry name" value="Homeodomain-like"/>
    <property type="match status" value="1"/>
</dbReference>
<keyword evidence="2" id="KW-0238">DNA-binding</keyword>
<dbReference type="InterPro" id="IPR009057">
    <property type="entry name" value="Homeodomain-like_sf"/>
</dbReference>
<accession>A0A837C282</accession>
<dbReference type="GO" id="GO:0000976">
    <property type="term" value="F:transcription cis-regulatory region binding"/>
    <property type="evidence" value="ECO:0007669"/>
    <property type="project" value="TreeGrafter"/>
</dbReference>
<protein>
    <submittedName>
        <fullName evidence="5">Putative transcriptional regulatory protein</fullName>
    </submittedName>
</protein>
<evidence type="ECO:0000259" key="4">
    <source>
        <dbReference type="PROSITE" id="PS01124"/>
    </source>
</evidence>
<evidence type="ECO:0000313" key="5">
    <source>
        <dbReference type="EMBL" id="KGJ63447.1"/>
    </source>
</evidence>
<dbReference type="Pfam" id="PF12833">
    <property type="entry name" value="HTH_18"/>
    <property type="match status" value="1"/>
</dbReference>
<dbReference type="PANTHER" id="PTHR47894">
    <property type="entry name" value="HTH-TYPE TRANSCRIPTIONAL REGULATOR GADX"/>
    <property type="match status" value="1"/>
</dbReference>
<dbReference type="PROSITE" id="PS01124">
    <property type="entry name" value="HTH_ARAC_FAMILY_2"/>
    <property type="match status" value="1"/>
</dbReference>
<dbReference type="InterPro" id="IPR032687">
    <property type="entry name" value="AraC-type_N"/>
</dbReference>
<evidence type="ECO:0000313" key="6">
    <source>
        <dbReference type="Proteomes" id="UP000024900"/>
    </source>
</evidence>
<name>A0A837C282_9BRAD</name>
<dbReference type="Proteomes" id="UP000024900">
    <property type="component" value="Unassembled WGS sequence"/>
</dbReference>
<proteinExistence type="predicted"/>
<dbReference type="AlphaFoldDB" id="A0A837C282"/>
<dbReference type="SMART" id="SM00342">
    <property type="entry name" value="HTH_ARAC"/>
    <property type="match status" value="1"/>
</dbReference>
<dbReference type="GO" id="GO:0003700">
    <property type="term" value="F:DNA-binding transcription factor activity"/>
    <property type="evidence" value="ECO:0007669"/>
    <property type="project" value="InterPro"/>
</dbReference>
<organism evidence="5 6">
    <name type="scientific">Bradyrhizobium diazoefficiens SEMIA 5080</name>
    <dbReference type="NCBI Taxonomy" id="754504"/>
    <lineage>
        <taxon>Bacteria</taxon>
        <taxon>Pseudomonadati</taxon>
        <taxon>Pseudomonadota</taxon>
        <taxon>Alphaproteobacteria</taxon>
        <taxon>Hyphomicrobiales</taxon>
        <taxon>Nitrobacteraceae</taxon>
        <taxon>Bradyrhizobium</taxon>
    </lineage>
</organism>
<dbReference type="Gene3D" id="1.10.10.60">
    <property type="entry name" value="Homeodomain-like"/>
    <property type="match status" value="1"/>
</dbReference>
<sequence>MFPGIIPIQQCLGQMIRDGRGLIAPGVMSTAFTPVLRFPLCMFRHVPGFDGTGQKLYISGHLREWLAGTVCMTDLIRSAGLSYYPEVARSVGLDPKQMMRKVRLPLTCLDKPDTPIAVTGLRRLLELSAQMSGAEDFGLRLAERGGLTNFGAVGLIVREQATVGEAIEAFSRFIHIHHDGMRLDVARNKQTVTVALHLRGRQPSAPRQSIDMALGSVHRIIQSLFGHDWRPQEVHLHYPPPHDRKRYRDFFGCRVTFNAEDDAILLSVHDMERRIPSAHPLIASYLRKRIEAIETRPASWEEKVDEVVRLLLAGGDCTVERVAEHLACTRRTIHRHLAASGTSFSAILDTQRADLVVKLIDDPGRPLADIAAQLGFSAQSAMARWFRGRFGCTITAWRKGVRPLAKPADVPSASAA</sequence>
<gene>
    <name evidence="5" type="ORF">BJA5080_05243</name>
</gene>
<evidence type="ECO:0000256" key="2">
    <source>
        <dbReference type="ARBA" id="ARBA00023125"/>
    </source>
</evidence>
<feature type="domain" description="HTH araC/xylS-type" evidence="4">
    <location>
        <begin position="302"/>
        <end position="400"/>
    </location>
</feature>